<dbReference type="PANTHER" id="PTHR35481:SF1">
    <property type="entry name" value="DNA-DIRECTED RNA POLYMERASE SUBUNIT ALPHA"/>
    <property type="match status" value="1"/>
</dbReference>
<organism evidence="3 4">
    <name type="scientific">Panicum miliaceum</name>
    <name type="common">Proso millet</name>
    <name type="synonym">Broomcorn millet</name>
    <dbReference type="NCBI Taxonomy" id="4540"/>
    <lineage>
        <taxon>Eukaryota</taxon>
        <taxon>Viridiplantae</taxon>
        <taxon>Streptophyta</taxon>
        <taxon>Embryophyta</taxon>
        <taxon>Tracheophyta</taxon>
        <taxon>Spermatophyta</taxon>
        <taxon>Magnoliopsida</taxon>
        <taxon>Liliopsida</taxon>
        <taxon>Poales</taxon>
        <taxon>Poaceae</taxon>
        <taxon>PACMAD clade</taxon>
        <taxon>Panicoideae</taxon>
        <taxon>Panicodae</taxon>
        <taxon>Paniceae</taxon>
        <taxon>Panicinae</taxon>
        <taxon>Panicum</taxon>
        <taxon>Panicum sect. Panicum</taxon>
    </lineage>
</organism>
<evidence type="ECO:0000313" key="3">
    <source>
        <dbReference type="EMBL" id="RLM79178.1"/>
    </source>
</evidence>
<dbReference type="AlphaFoldDB" id="A0A3L6QEN3"/>
<accession>A0A3L6QEN3</accession>
<feature type="region of interest" description="Disordered" evidence="1">
    <location>
        <begin position="160"/>
        <end position="185"/>
    </location>
</feature>
<gene>
    <name evidence="3" type="ORF">C2845_PM12G15050</name>
</gene>
<dbReference type="EMBL" id="PQIB02000012">
    <property type="protein sequence ID" value="RLM79178.1"/>
    <property type="molecule type" value="Genomic_DNA"/>
</dbReference>
<feature type="compositionally biased region" description="Low complexity" evidence="1">
    <location>
        <begin position="118"/>
        <end position="131"/>
    </location>
</feature>
<feature type="region of interest" description="Disordered" evidence="1">
    <location>
        <begin position="95"/>
        <end position="146"/>
    </location>
</feature>
<feature type="compositionally biased region" description="Pro residues" evidence="1">
    <location>
        <begin position="108"/>
        <end position="117"/>
    </location>
</feature>
<feature type="domain" description="DUF7903" evidence="2">
    <location>
        <begin position="144"/>
        <end position="502"/>
    </location>
</feature>
<dbReference type="OrthoDB" id="2014147at2759"/>
<reference evidence="4" key="1">
    <citation type="journal article" date="2019" name="Nat. Commun.">
        <title>The genome of broomcorn millet.</title>
        <authorList>
            <person name="Zou C."/>
            <person name="Miki D."/>
            <person name="Li D."/>
            <person name="Tang Q."/>
            <person name="Xiao L."/>
            <person name="Rajput S."/>
            <person name="Deng P."/>
            <person name="Jia W."/>
            <person name="Huang R."/>
            <person name="Zhang M."/>
            <person name="Sun Y."/>
            <person name="Hu J."/>
            <person name="Fu X."/>
            <person name="Schnable P.S."/>
            <person name="Li F."/>
            <person name="Zhang H."/>
            <person name="Feng B."/>
            <person name="Zhu X."/>
            <person name="Liu R."/>
            <person name="Schnable J.C."/>
            <person name="Zhu J.-K."/>
            <person name="Zhang H."/>
        </authorList>
    </citation>
    <scope>NUCLEOTIDE SEQUENCE [LARGE SCALE GENOMIC DNA]</scope>
</reference>
<dbReference type="InterPro" id="IPR057225">
    <property type="entry name" value="DUF7903"/>
</dbReference>
<evidence type="ECO:0000256" key="1">
    <source>
        <dbReference type="SAM" id="MobiDB-lite"/>
    </source>
</evidence>
<evidence type="ECO:0000259" key="2">
    <source>
        <dbReference type="Pfam" id="PF25475"/>
    </source>
</evidence>
<dbReference type="STRING" id="4540.A0A3L6QEN3"/>
<dbReference type="Proteomes" id="UP000275267">
    <property type="component" value="Unassembled WGS sequence"/>
</dbReference>
<protein>
    <recommendedName>
        <fullName evidence="2">DUF7903 domain-containing protein</fullName>
    </recommendedName>
</protein>
<dbReference type="PANTHER" id="PTHR35481">
    <property type="entry name" value="DNA-DIRECTED RNA POLYMERASE SUBUNIT ALPHA"/>
    <property type="match status" value="1"/>
</dbReference>
<dbReference type="Pfam" id="PF25475">
    <property type="entry name" value="DUF7903"/>
    <property type="match status" value="1"/>
</dbReference>
<keyword evidence="4" id="KW-1185">Reference proteome</keyword>
<proteinExistence type="predicted"/>
<name>A0A3L6QEN3_PANMI</name>
<feature type="compositionally biased region" description="Basic residues" evidence="1">
    <location>
        <begin position="132"/>
        <end position="144"/>
    </location>
</feature>
<evidence type="ECO:0000313" key="4">
    <source>
        <dbReference type="Proteomes" id="UP000275267"/>
    </source>
</evidence>
<comment type="caution">
    <text evidence="3">The sequence shown here is derived from an EMBL/GenBank/DDBJ whole genome shotgun (WGS) entry which is preliminary data.</text>
</comment>
<sequence length="510" mass="56206">MQGRLHSPGATSCGWMRSRPRKAGCDDFLPGAAEVRRVRILAPTWWFWKDLIRSSIPTFKNVETMAPKSAKRPSYSTNFRFPFSPRPLQNLFAGARRHKRHPSSTPSAPTPNPPPPSLSSSLRSLSLSSPRGRGRGAGGRHSRPSNKIIHAAGCVSRWSPLSPFSSGPEDGDGEEPTLRLEPFPCDPIERKTGAKPLALVASAPGQGSSGSTAAAVTAIAERFLPDLLAAAERAKASYVSNEEELVKLSLAARVGKVLFRSQPGGSPVSLDTLRKAAKSGEYGSKSQLHKSFYTNVPGEYLDDMEQSVVKRMGLEFDSSKENYHVKVFDKHQSDSTISCKCTVEEDGSLVIHKVEWNQVRHLVEDISCLFKGLDLRLMLCTKRILKTPDSEVENALKSLVSSAVVDPDVKGGLRWPLGKESIGERFSIVGVWHTNYKAFRNETLRLKLRHADRFDHRSSTGEVSNEVTFKLVGMSCRLEDVDPDEASLKEMLESAVKMVWDNALNYKIAP</sequence>